<evidence type="ECO:0000256" key="3">
    <source>
        <dbReference type="ARBA" id="ARBA00022679"/>
    </source>
</evidence>
<dbReference type="Pfam" id="PF04997">
    <property type="entry name" value="RNA_pol_Rpb1_1"/>
    <property type="match status" value="1"/>
</dbReference>
<dbReference type="PANTHER" id="PTHR19376">
    <property type="entry name" value="DNA-DIRECTED RNA POLYMERASE"/>
    <property type="match status" value="1"/>
</dbReference>
<keyword evidence="3 7" id="KW-0808">Transferase</keyword>
<keyword evidence="9" id="KW-0934">Plastid</keyword>
<comment type="function">
    <text evidence="1 7">DNA-dependent RNA polymerase catalyzes the transcription of DNA into RNA using the four ribonucleoside triphosphates as substrates.</text>
</comment>
<dbReference type="EMBL" id="MH898670">
    <property type="protein sequence ID" value="AYQ93473.1"/>
    <property type="molecule type" value="Genomic_DNA"/>
</dbReference>
<evidence type="ECO:0000256" key="7">
    <source>
        <dbReference type="RuleBase" id="RU004279"/>
    </source>
</evidence>
<evidence type="ECO:0000256" key="5">
    <source>
        <dbReference type="ARBA" id="ARBA00023163"/>
    </source>
</evidence>
<keyword evidence="5 7" id="KW-0804">Transcription</keyword>
<sequence length="580" mass="67330">MIKQYIKINIASPQTILKWTERILPNGEKIGKITKIESKNFFNPTINGLFCEKIFGPIKTGQCLCKRNRKKQKLIKTKYKTLICSNCSIEITKSKTRRYRMGYIELNSPIIHIWYLNSIAKLLGVKLQTIVGLTYLKINITCRENFIRNDFITGGNAVKFLLKNLNIKNTNEKIKKESKNIENIKELSNDKEKMIIQKLKERLHLLGYFMHTKSKPEWMAISILPVLPPGLRPILKMEDNTIVTSDLNFLYSEIVKYNNKIKFFKKMLAPQILIRREKKNLQESIDTLINNGKIKHKSYFKNTPLKSLSDIINGKHGRFRENLLGKTVDYSGRSVIIVEPKLKLNECSIPIEIVNELFQPFLIKKLAQLKIIKNIREGKKKIKKNEQIIIEILKILTEKMRILLNRAPTLHRLGIQSFLPKLTSDKTIRLHPLVCSAFNADFDGDQMGVHLPLSLKSQSEARVLMISSNNCISPATGQPNIVPSQDMILGCYFLTIENTNLFYLLKKIIRFQKIKKALEEYNKEKIMLHSYIWIHANTNNIGKNKFIKIKNKQKKINKKLNFKRTTIGRVIFNKTILELI</sequence>
<comment type="catalytic activity">
    <reaction evidence="6 7">
        <text>RNA(n) + a ribonucleoside 5'-triphosphate = RNA(n+1) + diphosphate</text>
        <dbReference type="Rhea" id="RHEA:21248"/>
        <dbReference type="Rhea" id="RHEA-COMP:14527"/>
        <dbReference type="Rhea" id="RHEA-COMP:17342"/>
        <dbReference type="ChEBI" id="CHEBI:33019"/>
        <dbReference type="ChEBI" id="CHEBI:61557"/>
        <dbReference type="ChEBI" id="CHEBI:140395"/>
        <dbReference type="EC" id="2.7.7.6"/>
    </reaction>
</comment>
<name>A0A3G3LL82_9EUGL</name>
<feature type="domain" description="RNA polymerase N-terminal" evidence="8">
    <location>
        <begin position="217"/>
        <end position="495"/>
    </location>
</feature>
<dbReference type="InterPro" id="IPR007066">
    <property type="entry name" value="RNA_pol_Rpb1_3"/>
</dbReference>
<evidence type="ECO:0000259" key="8">
    <source>
        <dbReference type="SMART" id="SM00663"/>
    </source>
</evidence>
<dbReference type="GO" id="GO:0003899">
    <property type="term" value="F:DNA-directed RNA polymerase activity"/>
    <property type="evidence" value="ECO:0007669"/>
    <property type="project" value="UniProtKB-EC"/>
</dbReference>
<dbReference type="Gene3D" id="1.10.40.90">
    <property type="match status" value="1"/>
</dbReference>
<dbReference type="InterPro" id="IPR042102">
    <property type="entry name" value="RNA_pol_Rpb1_3_sf"/>
</dbReference>
<dbReference type="Gene3D" id="1.10.274.100">
    <property type="entry name" value="RNA polymerase Rpb1, domain 3"/>
    <property type="match status" value="1"/>
</dbReference>
<dbReference type="GeneID" id="38462371"/>
<proteinExistence type="inferred from homology"/>
<dbReference type="GO" id="GO:0003677">
    <property type="term" value="F:DNA binding"/>
    <property type="evidence" value="ECO:0007669"/>
    <property type="project" value="InterPro"/>
</dbReference>
<geneLocation type="chloroplast" evidence="9"/>
<dbReference type="InterPro" id="IPR000722">
    <property type="entry name" value="RNA_pol_asu"/>
</dbReference>
<dbReference type="Gene3D" id="4.10.860.120">
    <property type="entry name" value="RNA polymerase II, clamp domain"/>
    <property type="match status" value="1"/>
</dbReference>
<dbReference type="InterPro" id="IPR007080">
    <property type="entry name" value="RNA_pol_Rpb1_1"/>
</dbReference>
<keyword evidence="2 7" id="KW-0240">DNA-directed RNA polymerase</keyword>
<gene>
    <name evidence="9" type="primary">rpoC1</name>
</gene>
<dbReference type="EC" id="2.7.7.6" evidence="7"/>
<dbReference type="GO" id="GO:0000428">
    <property type="term" value="C:DNA-directed RNA polymerase complex"/>
    <property type="evidence" value="ECO:0007669"/>
    <property type="project" value="UniProtKB-KW"/>
</dbReference>
<evidence type="ECO:0000256" key="1">
    <source>
        <dbReference type="ARBA" id="ARBA00004026"/>
    </source>
</evidence>
<dbReference type="GO" id="GO:0006351">
    <property type="term" value="P:DNA-templated transcription"/>
    <property type="evidence" value="ECO:0007669"/>
    <property type="project" value="InterPro"/>
</dbReference>
<comment type="similarity">
    <text evidence="7">Belongs to the RNA polymerase beta' chain family.</text>
</comment>
<protein>
    <recommendedName>
        <fullName evidence="7">DNA-directed RNA polymerase subunit</fullName>
        <ecNumber evidence="7">2.7.7.6</ecNumber>
    </recommendedName>
</protein>
<dbReference type="Gene3D" id="2.40.40.20">
    <property type="match status" value="1"/>
</dbReference>
<keyword evidence="4 7" id="KW-0548">Nucleotidyltransferase</keyword>
<dbReference type="Pfam" id="PF04983">
    <property type="entry name" value="RNA_pol_Rpb1_3"/>
    <property type="match status" value="1"/>
</dbReference>
<evidence type="ECO:0000256" key="6">
    <source>
        <dbReference type="ARBA" id="ARBA00048552"/>
    </source>
</evidence>
<evidence type="ECO:0000313" key="9">
    <source>
        <dbReference type="EMBL" id="AYQ93473.1"/>
    </source>
</evidence>
<organism evidence="9">
    <name type="scientific">Discoplastis spathirhyncha</name>
    <dbReference type="NCBI Taxonomy" id="215771"/>
    <lineage>
        <taxon>Eukaryota</taxon>
        <taxon>Discoba</taxon>
        <taxon>Euglenozoa</taxon>
        <taxon>Euglenida</taxon>
        <taxon>Spirocuta</taxon>
        <taxon>Euglenophyceae</taxon>
        <taxon>Euglenales</taxon>
        <taxon>Phacaceae</taxon>
        <taxon>Discoplastis</taxon>
    </lineage>
</organism>
<reference evidence="9" key="1">
    <citation type="journal article" date="2018" name="Sci. Rep.">
        <title>Dynamic evolution of inverted repeats in Euglenophyta plastid genomes.</title>
        <authorList>
            <person name="Karnkowska A."/>
            <person name="Bennett M.S."/>
            <person name="Triemer R.E."/>
        </authorList>
    </citation>
    <scope>NUCLEOTIDE SEQUENCE</scope>
</reference>
<dbReference type="RefSeq" id="YP_009540970.1">
    <property type="nucleotide sequence ID" value="NC_039969.1"/>
</dbReference>
<accession>A0A3G3LL82</accession>
<dbReference type="InterPro" id="IPR044893">
    <property type="entry name" value="RNA_pol_Rpb1_clamp_domain"/>
</dbReference>
<keyword evidence="9" id="KW-0150">Chloroplast</keyword>
<dbReference type="SMART" id="SM00663">
    <property type="entry name" value="RPOLA_N"/>
    <property type="match status" value="1"/>
</dbReference>
<evidence type="ECO:0000256" key="4">
    <source>
        <dbReference type="ARBA" id="ARBA00022695"/>
    </source>
</evidence>
<dbReference type="InterPro" id="IPR045867">
    <property type="entry name" value="DNA-dir_RpoC_beta_prime"/>
</dbReference>
<evidence type="ECO:0000256" key="2">
    <source>
        <dbReference type="ARBA" id="ARBA00022478"/>
    </source>
</evidence>
<dbReference type="PANTHER" id="PTHR19376:SF54">
    <property type="entry name" value="DNA-DIRECTED RNA POLYMERASE SUBUNIT BETA"/>
    <property type="match status" value="1"/>
</dbReference>
<dbReference type="AlphaFoldDB" id="A0A3G3LL82"/>
<dbReference type="SUPFAM" id="SSF64484">
    <property type="entry name" value="beta and beta-prime subunits of DNA dependent RNA-polymerase"/>
    <property type="match status" value="1"/>
</dbReference>
<dbReference type="InterPro" id="IPR006592">
    <property type="entry name" value="RNA_pol_N"/>
</dbReference>
<dbReference type="Pfam" id="PF00623">
    <property type="entry name" value="RNA_pol_Rpb1_2"/>
    <property type="match status" value="1"/>
</dbReference>